<keyword evidence="1" id="KW-0732">Signal</keyword>
<evidence type="ECO:0000313" key="3">
    <source>
        <dbReference type="Proteomes" id="UP000290204"/>
    </source>
</evidence>
<dbReference type="EMBL" id="SDHW01000008">
    <property type="protein sequence ID" value="RXK57768.1"/>
    <property type="molecule type" value="Genomic_DNA"/>
</dbReference>
<name>A0A4Q1CDZ1_9BACT</name>
<organism evidence="2 3">
    <name type="scientific">Lacibacter luteus</name>
    <dbReference type="NCBI Taxonomy" id="2508719"/>
    <lineage>
        <taxon>Bacteria</taxon>
        <taxon>Pseudomonadati</taxon>
        <taxon>Bacteroidota</taxon>
        <taxon>Chitinophagia</taxon>
        <taxon>Chitinophagales</taxon>
        <taxon>Chitinophagaceae</taxon>
        <taxon>Lacibacter</taxon>
    </lineage>
</organism>
<proteinExistence type="predicted"/>
<gene>
    <name evidence="2" type="ORF">ESA94_19810</name>
</gene>
<sequence length="259" mass="29917">MSIRKSIMLLSFLLLHTFCNCQSISVNFPDSFKTSSKYYSPVNKPISKSAMWGVISIGQPYDSLILWPSIPLYYPNESLLSKLRDSIHSNFIIIVDTVQNLDCYEYFFWIKNDKKYYPERRVGYIEKDRYTTMDAKNTNQAIFKGYSVYLINLSDTAVTIRHRKYNVPIVQEAIDSTGSWKPIETLFSPLQISVPANYYGVTPLKPGEILVSSIYNYKGDFQTLLRVKITINGTTYHSKSFQGSINYSQITSIKTYKFH</sequence>
<evidence type="ECO:0000256" key="1">
    <source>
        <dbReference type="SAM" id="SignalP"/>
    </source>
</evidence>
<keyword evidence="3" id="KW-1185">Reference proteome</keyword>
<comment type="caution">
    <text evidence="2">The sequence shown here is derived from an EMBL/GenBank/DDBJ whole genome shotgun (WGS) entry which is preliminary data.</text>
</comment>
<feature type="signal peptide" evidence="1">
    <location>
        <begin position="1"/>
        <end position="21"/>
    </location>
</feature>
<dbReference type="AlphaFoldDB" id="A0A4Q1CDZ1"/>
<accession>A0A4Q1CDZ1</accession>
<protein>
    <submittedName>
        <fullName evidence="2">Uncharacterized protein</fullName>
    </submittedName>
</protein>
<feature type="chain" id="PRO_5020696032" evidence="1">
    <location>
        <begin position="22"/>
        <end position="259"/>
    </location>
</feature>
<reference evidence="2 3" key="1">
    <citation type="submission" date="2019-01" db="EMBL/GenBank/DDBJ databases">
        <title>Lacibacter sp. strain TTM-7.</title>
        <authorList>
            <person name="Chen W.-M."/>
        </authorList>
    </citation>
    <scope>NUCLEOTIDE SEQUENCE [LARGE SCALE GENOMIC DNA]</scope>
    <source>
        <strain evidence="2 3">TTM-7</strain>
    </source>
</reference>
<evidence type="ECO:0000313" key="2">
    <source>
        <dbReference type="EMBL" id="RXK57768.1"/>
    </source>
</evidence>
<dbReference type="RefSeq" id="WP_129132692.1">
    <property type="nucleotide sequence ID" value="NZ_SDHW01000008.1"/>
</dbReference>
<dbReference type="Proteomes" id="UP000290204">
    <property type="component" value="Unassembled WGS sequence"/>
</dbReference>
<dbReference type="OrthoDB" id="1409248at2"/>